<organism evidence="1 2">
    <name type="scientific">Geodia barretti</name>
    <name type="common">Barrett's horny sponge</name>
    <dbReference type="NCBI Taxonomy" id="519541"/>
    <lineage>
        <taxon>Eukaryota</taxon>
        <taxon>Metazoa</taxon>
        <taxon>Porifera</taxon>
        <taxon>Demospongiae</taxon>
        <taxon>Heteroscleromorpha</taxon>
        <taxon>Tetractinellida</taxon>
        <taxon>Astrophorina</taxon>
        <taxon>Geodiidae</taxon>
        <taxon>Geodia</taxon>
    </lineage>
</organism>
<keyword evidence="2" id="KW-1185">Reference proteome</keyword>
<sequence>MATENQRRVEPYPDPPMERQRLLLETYEYRMPFNYPNVAVNRLYLKGMEFHGVEMNPINSIGVDQEHLPPDNITIEEDEPIVRVVVIGSACTPPGWVQVEAFPTADFHKPVDVPGTAATRFRINNLWGTHLRYDAWAVESGDDIKDSRGRSFDPLPEARKAIRPGLRKYDIKAHYRENPLVGMSCAIFEIPQSTRVSITGGSEICAWSDDDFPDDVHYSFTIIRTTLAVGG</sequence>
<comment type="caution">
    <text evidence="1">The sequence shown here is derived from an EMBL/GenBank/DDBJ whole genome shotgun (WGS) entry which is preliminary data.</text>
</comment>
<evidence type="ECO:0000313" key="2">
    <source>
        <dbReference type="Proteomes" id="UP001174909"/>
    </source>
</evidence>
<dbReference type="AlphaFoldDB" id="A0AA35RG98"/>
<gene>
    <name evidence="1" type="ORF">GBAR_LOCUS6889</name>
</gene>
<dbReference type="Proteomes" id="UP001174909">
    <property type="component" value="Unassembled WGS sequence"/>
</dbReference>
<proteinExistence type="predicted"/>
<name>A0AA35RG98_GEOBA</name>
<accession>A0AA35RG98</accession>
<evidence type="ECO:0000313" key="1">
    <source>
        <dbReference type="EMBL" id="CAI8010447.1"/>
    </source>
</evidence>
<reference evidence="1" key="1">
    <citation type="submission" date="2023-03" db="EMBL/GenBank/DDBJ databases">
        <authorList>
            <person name="Steffen K."/>
            <person name="Cardenas P."/>
        </authorList>
    </citation>
    <scope>NUCLEOTIDE SEQUENCE</scope>
</reference>
<protein>
    <submittedName>
        <fullName evidence="1">Uncharacterized protein</fullName>
    </submittedName>
</protein>
<dbReference type="EMBL" id="CASHTH010001036">
    <property type="protein sequence ID" value="CAI8010447.1"/>
    <property type="molecule type" value="Genomic_DNA"/>
</dbReference>